<dbReference type="KEGG" id="jre:108998441"/>
<feature type="domain" description="RING-CH-type" evidence="5">
    <location>
        <begin position="77"/>
        <end position="130"/>
    </location>
</feature>
<reference evidence="7 8" key="1">
    <citation type="submission" date="2025-04" db="UniProtKB">
        <authorList>
            <consortium name="RefSeq"/>
        </authorList>
    </citation>
    <scope>IDENTIFICATION</scope>
    <source>
        <tissue evidence="7 8">Leaves</tissue>
    </source>
</reference>
<dbReference type="Gramene" id="Jr14_09960_p1">
    <property type="protein sequence ID" value="cds.Jr14_09960_p1"/>
    <property type="gene ID" value="Jr14_09960"/>
</dbReference>
<dbReference type="InterPro" id="IPR011016">
    <property type="entry name" value="Znf_RING-CH"/>
</dbReference>
<proteinExistence type="predicted"/>
<dbReference type="RefSeq" id="XP_035541024.1">
    <property type="nucleotide sequence ID" value="XM_035685131.1"/>
</dbReference>
<dbReference type="Pfam" id="PF12906">
    <property type="entry name" value="RINGv"/>
    <property type="match status" value="1"/>
</dbReference>
<protein>
    <submittedName>
        <fullName evidence="7">Uncharacterized protein LOC108998441 isoform X1</fullName>
    </submittedName>
    <submittedName>
        <fullName evidence="8">Uncharacterized protein LOC118343710 isoform X1</fullName>
    </submittedName>
</protein>
<dbReference type="KEGG" id="jre:118343710"/>
<feature type="compositionally biased region" description="Basic and acidic residues" evidence="4">
    <location>
        <begin position="1"/>
        <end position="17"/>
    </location>
</feature>
<dbReference type="PROSITE" id="PS51292">
    <property type="entry name" value="ZF_RING_CH"/>
    <property type="match status" value="1"/>
</dbReference>
<dbReference type="Proteomes" id="UP000235220">
    <property type="component" value="Chromosome 14"/>
</dbReference>
<dbReference type="InterPro" id="IPR013083">
    <property type="entry name" value="Znf_RING/FYVE/PHD"/>
</dbReference>
<dbReference type="AlphaFoldDB" id="A0A2I4FFW9"/>
<dbReference type="STRING" id="51240.A0A2I4FFW9"/>
<evidence type="ECO:0000313" key="6">
    <source>
        <dbReference type="Proteomes" id="UP000235220"/>
    </source>
</evidence>
<dbReference type="GO" id="GO:0008270">
    <property type="term" value="F:zinc ion binding"/>
    <property type="evidence" value="ECO:0007669"/>
    <property type="project" value="UniProtKB-KW"/>
</dbReference>
<evidence type="ECO:0000256" key="4">
    <source>
        <dbReference type="SAM" id="MobiDB-lite"/>
    </source>
</evidence>
<organism evidence="6 7">
    <name type="scientific">Juglans regia</name>
    <name type="common">English walnut</name>
    <dbReference type="NCBI Taxonomy" id="51240"/>
    <lineage>
        <taxon>Eukaryota</taxon>
        <taxon>Viridiplantae</taxon>
        <taxon>Streptophyta</taxon>
        <taxon>Embryophyta</taxon>
        <taxon>Tracheophyta</taxon>
        <taxon>Spermatophyta</taxon>
        <taxon>Magnoliopsida</taxon>
        <taxon>eudicotyledons</taxon>
        <taxon>Gunneridae</taxon>
        <taxon>Pentapetalae</taxon>
        <taxon>rosids</taxon>
        <taxon>fabids</taxon>
        <taxon>Fagales</taxon>
        <taxon>Juglandaceae</taxon>
        <taxon>Juglans</taxon>
    </lineage>
</organism>
<feature type="region of interest" description="Disordered" evidence="4">
    <location>
        <begin position="1"/>
        <end position="42"/>
    </location>
</feature>
<keyword evidence="3" id="KW-0862">Zinc</keyword>
<dbReference type="SMART" id="SM00744">
    <property type="entry name" value="RINGv"/>
    <property type="match status" value="1"/>
</dbReference>
<dbReference type="GeneID" id="108998441"/>
<keyword evidence="1" id="KW-0479">Metal-binding</keyword>
<evidence type="ECO:0000256" key="2">
    <source>
        <dbReference type="ARBA" id="ARBA00022771"/>
    </source>
</evidence>
<evidence type="ECO:0000313" key="7">
    <source>
        <dbReference type="RefSeq" id="XP_018830538.1"/>
    </source>
</evidence>
<name>A0A2I4FFW9_JUGRE</name>
<evidence type="ECO:0000313" key="8">
    <source>
        <dbReference type="RefSeq" id="XP_035541024.1"/>
    </source>
</evidence>
<evidence type="ECO:0000256" key="3">
    <source>
        <dbReference type="ARBA" id="ARBA00022833"/>
    </source>
</evidence>
<evidence type="ECO:0000256" key="1">
    <source>
        <dbReference type="ARBA" id="ARBA00022723"/>
    </source>
</evidence>
<sequence length="222" mass="24433">MATLEGHHVDAGSESRCHYRHSATGSSGMSLSGDSDDQSWHSPLEIEGVSESQRDSSESDCLCEKDLESGVLEVKVHLGKVERDCRICHLGLEDDIEAGVPIELGCACKGDLGAAHKQCAETWFKIKGNACRQLPIVIMVTCNGSKRGGCRHNKKHPIESLFTLSSEGGVCCRKVKRPRLVWKLLEPVRFVVPLHSTLPVSRETKQTMLLLLQPPPQHLQHP</sequence>
<keyword evidence="2" id="KW-0863">Zinc-finger</keyword>
<gene>
    <name evidence="7" type="primary">LOC108998441</name>
    <name evidence="8" type="synonym">LOC118343710</name>
</gene>
<dbReference type="SUPFAM" id="SSF57850">
    <property type="entry name" value="RING/U-box"/>
    <property type="match status" value="1"/>
</dbReference>
<evidence type="ECO:0000259" key="5">
    <source>
        <dbReference type="PROSITE" id="PS51292"/>
    </source>
</evidence>
<dbReference type="PANTHER" id="PTHR46214:SF18">
    <property type="entry name" value="RING-CH-TYPE DOMAIN-CONTAINING PROTEIN"/>
    <property type="match status" value="1"/>
</dbReference>
<dbReference type="OrthoDB" id="1912066at2759"/>
<dbReference type="RefSeq" id="XP_018830538.1">
    <property type="nucleotide sequence ID" value="XM_018974993.2"/>
</dbReference>
<dbReference type="PANTHER" id="PTHR46214">
    <property type="entry name" value="ZINC FINGER, RING-CH-TYPE"/>
    <property type="match status" value="1"/>
</dbReference>
<accession>A0A2I4FFW9</accession>
<dbReference type="Gene3D" id="3.30.40.10">
    <property type="entry name" value="Zinc/RING finger domain, C3HC4 (zinc finger)"/>
    <property type="match status" value="1"/>
</dbReference>
<keyword evidence="6" id="KW-1185">Reference proteome</keyword>